<dbReference type="Gramene" id="OB09G18910.1">
    <property type="protein sequence ID" value="OB09G18910.1"/>
    <property type="gene ID" value="OB09G18910"/>
</dbReference>
<sequence>GGQREVIKRELILHLLLKLFLHMHVKRRIREMDASLSPGCQIQIDLHSFPSASLMLLVMMMSLGRSIM</sequence>
<dbReference type="HOGENOM" id="CLU_2801590_0_0_1"/>
<reference evidence="1" key="1">
    <citation type="journal article" date="2013" name="Nat. Commun.">
        <title>Whole-genome sequencing of Oryza brachyantha reveals mechanisms underlying Oryza genome evolution.</title>
        <authorList>
            <person name="Chen J."/>
            <person name="Huang Q."/>
            <person name="Gao D."/>
            <person name="Wang J."/>
            <person name="Lang Y."/>
            <person name="Liu T."/>
            <person name="Li B."/>
            <person name="Bai Z."/>
            <person name="Luis Goicoechea J."/>
            <person name="Liang C."/>
            <person name="Chen C."/>
            <person name="Zhang W."/>
            <person name="Sun S."/>
            <person name="Liao Y."/>
            <person name="Zhang X."/>
            <person name="Yang L."/>
            <person name="Song C."/>
            <person name="Wang M."/>
            <person name="Shi J."/>
            <person name="Liu G."/>
            <person name="Liu J."/>
            <person name="Zhou H."/>
            <person name="Zhou W."/>
            <person name="Yu Q."/>
            <person name="An N."/>
            <person name="Chen Y."/>
            <person name="Cai Q."/>
            <person name="Wang B."/>
            <person name="Liu B."/>
            <person name="Min J."/>
            <person name="Huang Y."/>
            <person name="Wu H."/>
            <person name="Li Z."/>
            <person name="Zhang Y."/>
            <person name="Yin Y."/>
            <person name="Song W."/>
            <person name="Jiang J."/>
            <person name="Jackson S.A."/>
            <person name="Wing R.A."/>
            <person name="Wang J."/>
            <person name="Chen M."/>
        </authorList>
    </citation>
    <scope>NUCLEOTIDE SEQUENCE [LARGE SCALE GENOMIC DNA]</scope>
    <source>
        <strain evidence="1">cv. IRGC 101232</strain>
    </source>
</reference>
<organism evidence="1">
    <name type="scientific">Oryza brachyantha</name>
    <name type="common">malo sina</name>
    <dbReference type="NCBI Taxonomy" id="4533"/>
    <lineage>
        <taxon>Eukaryota</taxon>
        <taxon>Viridiplantae</taxon>
        <taxon>Streptophyta</taxon>
        <taxon>Embryophyta</taxon>
        <taxon>Tracheophyta</taxon>
        <taxon>Spermatophyta</taxon>
        <taxon>Magnoliopsida</taxon>
        <taxon>Liliopsida</taxon>
        <taxon>Poales</taxon>
        <taxon>Poaceae</taxon>
        <taxon>BOP clade</taxon>
        <taxon>Oryzoideae</taxon>
        <taxon>Oryzeae</taxon>
        <taxon>Oryzinae</taxon>
        <taxon>Oryza</taxon>
    </lineage>
</organism>
<keyword evidence="2" id="KW-1185">Reference proteome</keyword>
<proteinExistence type="predicted"/>
<protein>
    <submittedName>
        <fullName evidence="1">Uncharacterized protein</fullName>
    </submittedName>
</protein>
<name>J3MY12_ORYBR</name>
<reference evidence="1" key="2">
    <citation type="submission" date="2013-04" db="UniProtKB">
        <authorList>
            <consortium name="EnsemblPlants"/>
        </authorList>
    </citation>
    <scope>IDENTIFICATION</scope>
</reference>
<dbReference type="Proteomes" id="UP000006038">
    <property type="component" value="Chromosome 9"/>
</dbReference>
<accession>J3MY12</accession>
<evidence type="ECO:0000313" key="1">
    <source>
        <dbReference type="EnsemblPlants" id="OB09G18910.1"/>
    </source>
</evidence>
<dbReference type="AlphaFoldDB" id="J3MY12"/>
<evidence type="ECO:0000313" key="2">
    <source>
        <dbReference type="Proteomes" id="UP000006038"/>
    </source>
</evidence>
<dbReference type="EnsemblPlants" id="OB09G18910.1">
    <property type="protein sequence ID" value="OB09G18910.1"/>
    <property type="gene ID" value="OB09G18910"/>
</dbReference>